<organism evidence="2 3">
    <name type="scientific">Dunaliella salina</name>
    <name type="common">Green alga</name>
    <name type="synonym">Protococcus salinus</name>
    <dbReference type="NCBI Taxonomy" id="3046"/>
    <lineage>
        <taxon>Eukaryota</taxon>
        <taxon>Viridiplantae</taxon>
        <taxon>Chlorophyta</taxon>
        <taxon>core chlorophytes</taxon>
        <taxon>Chlorophyceae</taxon>
        <taxon>CS clade</taxon>
        <taxon>Chlamydomonadales</taxon>
        <taxon>Dunaliellaceae</taxon>
        <taxon>Dunaliella</taxon>
    </lineage>
</organism>
<evidence type="ECO:0000313" key="2">
    <source>
        <dbReference type="EMBL" id="KAF5838317.1"/>
    </source>
</evidence>
<accession>A0ABQ7GUN0</accession>
<proteinExistence type="predicted"/>
<feature type="region of interest" description="Disordered" evidence="1">
    <location>
        <begin position="63"/>
        <end position="86"/>
    </location>
</feature>
<evidence type="ECO:0000256" key="1">
    <source>
        <dbReference type="SAM" id="MobiDB-lite"/>
    </source>
</evidence>
<feature type="compositionally biased region" description="Polar residues" evidence="1">
    <location>
        <begin position="1"/>
        <end position="17"/>
    </location>
</feature>
<name>A0ABQ7GUN0_DUNSA</name>
<gene>
    <name evidence="2" type="ORF">DUNSADRAFT_3049</name>
</gene>
<feature type="region of interest" description="Disordered" evidence="1">
    <location>
        <begin position="1"/>
        <end position="25"/>
    </location>
</feature>
<evidence type="ECO:0008006" key="4">
    <source>
        <dbReference type="Google" id="ProtNLM"/>
    </source>
</evidence>
<comment type="caution">
    <text evidence="2">The sequence shown here is derived from an EMBL/GenBank/DDBJ whole genome shotgun (WGS) entry which is preliminary data.</text>
</comment>
<protein>
    <recommendedName>
        <fullName evidence="4">Encoded protein</fullName>
    </recommendedName>
</protein>
<evidence type="ECO:0000313" key="3">
    <source>
        <dbReference type="Proteomes" id="UP000815325"/>
    </source>
</evidence>
<keyword evidence="3" id="KW-1185">Reference proteome</keyword>
<sequence length="86" mass="9623">MHLGKQTETGSTMQSYHCRSPSGKIQTKRFLRKHALSDLQNTLTQNEPLYTLTQSTCTWASRQKRTARCSRTTAGPPPEKSKPSAS</sequence>
<dbReference type="Proteomes" id="UP000815325">
    <property type="component" value="Unassembled WGS sequence"/>
</dbReference>
<reference evidence="2" key="1">
    <citation type="submission" date="2017-08" db="EMBL/GenBank/DDBJ databases">
        <authorList>
            <person name="Polle J.E."/>
            <person name="Barry K."/>
            <person name="Cushman J."/>
            <person name="Schmutz J."/>
            <person name="Tran D."/>
            <person name="Hathwaick L.T."/>
            <person name="Yim W.C."/>
            <person name="Jenkins J."/>
            <person name="Mckie-Krisberg Z.M."/>
            <person name="Prochnik S."/>
            <person name="Lindquist E."/>
            <person name="Dockter R.B."/>
            <person name="Adam C."/>
            <person name="Molina H."/>
            <person name="Bunkerborg J."/>
            <person name="Jin E."/>
            <person name="Buchheim M."/>
            <person name="Magnuson J."/>
        </authorList>
    </citation>
    <scope>NUCLEOTIDE SEQUENCE</scope>
    <source>
        <strain evidence="2">CCAP 19/18</strain>
    </source>
</reference>
<dbReference type="EMBL" id="MU069583">
    <property type="protein sequence ID" value="KAF5838317.1"/>
    <property type="molecule type" value="Genomic_DNA"/>
</dbReference>